<dbReference type="EMBL" id="JANQDX010000012">
    <property type="protein sequence ID" value="KAL0915675.1"/>
    <property type="molecule type" value="Genomic_DNA"/>
</dbReference>
<dbReference type="PANTHER" id="PTHR46125:SF27">
    <property type="entry name" value="GATA TRANSCRIPTION FACTOR 28"/>
    <property type="match status" value="1"/>
</dbReference>
<comment type="caution">
    <text evidence="2">The sequence shown here is derived from an EMBL/GenBank/DDBJ whole genome shotgun (WGS) entry which is preliminary data.</text>
</comment>
<dbReference type="CDD" id="cd00202">
    <property type="entry name" value="ZnF_GATA"/>
    <property type="match status" value="1"/>
</dbReference>
<dbReference type="InterPro" id="IPR013088">
    <property type="entry name" value="Znf_NHR/GATA"/>
</dbReference>
<evidence type="ECO:0000313" key="2">
    <source>
        <dbReference type="EMBL" id="KAL0915675.1"/>
    </source>
</evidence>
<accession>A0ABD0USS5</accession>
<reference evidence="2 3" key="1">
    <citation type="journal article" date="2024" name="Plant Biotechnol. J.">
        <title>Dendrobium thyrsiflorum genome and its molecular insights into genes involved in important horticultural traits.</title>
        <authorList>
            <person name="Chen B."/>
            <person name="Wang J.Y."/>
            <person name="Zheng P.J."/>
            <person name="Li K.L."/>
            <person name="Liang Y.M."/>
            <person name="Chen X.F."/>
            <person name="Zhang C."/>
            <person name="Zhao X."/>
            <person name="He X."/>
            <person name="Zhang G.Q."/>
            <person name="Liu Z.J."/>
            <person name="Xu Q."/>
        </authorList>
    </citation>
    <scope>NUCLEOTIDE SEQUENCE [LARGE SCALE GENOMIC DNA]</scope>
    <source>
        <strain evidence="2">GZMU011</strain>
    </source>
</reference>
<dbReference type="InterPro" id="IPR000679">
    <property type="entry name" value="Znf_GATA"/>
</dbReference>
<dbReference type="SMART" id="SM00401">
    <property type="entry name" value="ZnF_GATA"/>
    <property type="match status" value="1"/>
</dbReference>
<keyword evidence="3" id="KW-1185">Reference proteome</keyword>
<protein>
    <recommendedName>
        <fullName evidence="1">GATA-type domain-containing protein</fullName>
    </recommendedName>
</protein>
<dbReference type="Pfam" id="PF00320">
    <property type="entry name" value="GATA"/>
    <property type="match status" value="1"/>
</dbReference>
<dbReference type="PROSITE" id="PS00344">
    <property type="entry name" value="GATA_ZN_FINGER_1"/>
    <property type="match status" value="1"/>
</dbReference>
<evidence type="ECO:0000313" key="3">
    <source>
        <dbReference type="Proteomes" id="UP001552299"/>
    </source>
</evidence>
<dbReference type="Gene3D" id="3.30.50.10">
    <property type="entry name" value="Erythroid Transcription Factor GATA-1, subunit A"/>
    <property type="match status" value="1"/>
</dbReference>
<evidence type="ECO:0000259" key="1">
    <source>
        <dbReference type="PROSITE" id="PS00344"/>
    </source>
</evidence>
<dbReference type="PANTHER" id="PTHR46125">
    <property type="entry name" value="GATA TRANSCRIPTION FACTOR 28"/>
    <property type="match status" value="1"/>
</dbReference>
<dbReference type="InterPro" id="IPR045280">
    <property type="entry name" value="TIFY-like"/>
</dbReference>
<gene>
    <name evidence="2" type="ORF">M5K25_016110</name>
</gene>
<dbReference type="SUPFAM" id="SSF57716">
    <property type="entry name" value="Glucocorticoid receptor-like (DNA-binding domain)"/>
    <property type="match status" value="1"/>
</dbReference>
<sequence length="170" mass="19099">MADPERDFGIVYDDQGFIQILQSPFFDVDPEVDHTVIEYIARILDTVALAVEDQLGTVEWRLATDPKMQRSRGQFVSSKSKPEDVTSAVINWPNQHWGLVEKQPPSAVECHHCGISAKSTPMMRRGPNGPRTLCNACGLVWANKFRVQFFVVHFANSVSCHSIEIRSIVS</sequence>
<proteinExistence type="predicted"/>
<feature type="domain" description="GATA-type" evidence="1">
    <location>
        <begin position="110"/>
        <end position="137"/>
    </location>
</feature>
<dbReference type="AlphaFoldDB" id="A0ABD0USS5"/>
<dbReference type="Proteomes" id="UP001552299">
    <property type="component" value="Unassembled WGS sequence"/>
</dbReference>
<organism evidence="2 3">
    <name type="scientific">Dendrobium thyrsiflorum</name>
    <name type="common">Pinecone-like raceme dendrobium</name>
    <name type="synonym">Orchid</name>
    <dbReference type="NCBI Taxonomy" id="117978"/>
    <lineage>
        <taxon>Eukaryota</taxon>
        <taxon>Viridiplantae</taxon>
        <taxon>Streptophyta</taxon>
        <taxon>Embryophyta</taxon>
        <taxon>Tracheophyta</taxon>
        <taxon>Spermatophyta</taxon>
        <taxon>Magnoliopsida</taxon>
        <taxon>Liliopsida</taxon>
        <taxon>Asparagales</taxon>
        <taxon>Orchidaceae</taxon>
        <taxon>Epidendroideae</taxon>
        <taxon>Malaxideae</taxon>
        <taxon>Dendrobiinae</taxon>
        <taxon>Dendrobium</taxon>
    </lineage>
</organism>
<name>A0ABD0USS5_DENTH</name>